<dbReference type="InterPro" id="IPR059095">
    <property type="entry name" value="Znf_C2H2_17_2nd"/>
</dbReference>
<evidence type="ECO:0008006" key="7">
    <source>
        <dbReference type="Google" id="ProtNLM"/>
    </source>
</evidence>
<proteinExistence type="predicted"/>
<feature type="region of interest" description="Disordered" evidence="2">
    <location>
        <begin position="1"/>
        <end position="22"/>
    </location>
</feature>
<accession>A0AAN7W6E2</accession>
<dbReference type="InterPro" id="IPR059009">
    <property type="entry name" value="Znf_C2H2_17_1st"/>
</dbReference>
<feature type="domain" description="C2H2-domain containing protein second zinc finger" evidence="3">
    <location>
        <begin position="480"/>
        <end position="511"/>
    </location>
</feature>
<dbReference type="Gene3D" id="3.30.160.60">
    <property type="entry name" value="Classic Zinc Finger"/>
    <property type="match status" value="1"/>
</dbReference>
<evidence type="ECO:0000256" key="2">
    <source>
        <dbReference type="SAM" id="MobiDB-lite"/>
    </source>
</evidence>
<dbReference type="Pfam" id="PF26176">
    <property type="entry name" value="zf_C2H2_17_2"/>
    <property type="match status" value="1"/>
</dbReference>
<dbReference type="AlphaFoldDB" id="A0AAN7W6E2"/>
<feature type="coiled-coil region" evidence="1">
    <location>
        <begin position="631"/>
        <end position="658"/>
    </location>
</feature>
<feature type="region of interest" description="Disordered" evidence="2">
    <location>
        <begin position="325"/>
        <end position="348"/>
    </location>
</feature>
<protein>
    <recommendedName>
        <fullName evidence="7">C2H2-type domain-containing protein</fullName>
    </recommendedName>
</protein>
<organism evidence="5 6">
    <name type="scientific">Elasticomyces elasticus</name>
    <dbReference type="NCBI Taxonomy" id="574655"/>
    <lineage>
        <taxon>Eukaryota</taxon>
        <taxon>Fungi</taxon>
        <taxon>Dikarya</taxon>
        <taxon>Ascomycota</taxon>
        <taxon>Pezizomycotina</taxon>
        <taxon>Dothideomycetes</taxon>
        <taxon>Dothideomycetidae</taxon>
        <taxon>Mycosphaerellales</taxon>
        <taxon>Teratosphaeriaceae</taxon>
        <taxon>Elasticomyces</taxon>
    </lineage>
</organism>
<evidence type="ECO:0000313" key="6">
    <source>
        <dbReference type="Proteomes" id="UP001310594"/>
    </source>
</evidence>
<feature type="domain" description="C2H2-domain containing protein first zinc finger" evidence="4">
    <location>
        <begin position="443"/>
        <end position="472"/>
    </location>
</feature>
<dbReference type="EMBL" id="JAVRQU010000014">
    <property type="protein sequence ID" value="KAK5695369.1"/>
    <property type="molecule type" value="Genomic_DNA"/>
</dbReference>
<dbReference type="Pfam" id="PF26177">
    <property type="entry name" value="zf_C2H2_17_1st"/>
    <property type="match status" value="1"/>
</dbReference>
<dbReference type="Proteomes" id="UP001310594">
    <property type="component" value="Unassembled WGS sequence"/>
</dbReference>
<feature type="region of interest" description="Disordered" evidence="2">
    <location>
        <begin position="515"/>
        <end position="559"/>
    </location>
</feature>
<gene>
    <name evidence="5" type="ORF">LTR97_008875</name>
</gene>
<evidence type="ECO:0000259" key="4">
    <source>
        <dbReference type="Pfam" id="PF26177"/>
    </source>
</evidence>
<keyword evidence="1" id="KW-0175">Coiled coil</keyword>
<sequence>MPHHGWSRTLSPEEAWTTEHAPSDHSTYIQPYGHYVQPYPSGVPVTCQHAGTSDVTTPWLTAPQGPVDMGLSPVLSQESQSSHTLNSLADPDISVLPPSLDLSFATEPEWSNSSSNDVVGQYQGHHVQQAPYYGSMPGGYFVPIPMQNTWTPATDHAWTAPQPVAHYPYQPVYGSYVSHVVYPGHGLPYQAVQHRPLLPRTESTSVPSQPVYGPQRVLRPQMPSSHASQSTVRPVSTLPGGIPHVPARLLLRPQGQTPVDVSSSQSVPSGHSVDMCTTSAPPGNVGTSQARTVPRQDVVTQPRPVGPAGYWSEPAEDWSSFVRFDQTEQQQQQPVSPRSTRTHSDMPVHATDSIAPLGYGKPLAAKPEPASKVVGMATPATGPVDAPTVEGDEGRHRTHQLYSEGPHTDGLYHCPFKKTDPSCQHRPTKLKCNYDKFVDSHLKPFRCKIEACSKQEFSSTACLLRHEREAHGMHGHGDRPHLCWYAKCERSFPGHGFPRRYNLVDHMKRVHDYPGDVKTLPELPAPETASQSQRRTGRKRKASESLLGEPALQRARPEPTAAFQLAQESRSLAMPRTDYFLPATGMGNTMVQYPVPSPQPPRREDEHKHQLYSQWANQREVIARQMDFVQSPDDEANLQQLSQNIDELRRLSQEARRG</sequence>
<name>A0AAN7W6E2_9PEZI</name>
<evidence type="ECO:0000256" key="1">
    <source>
        <dbReference type="SAM" id="Coils"/>
    </source>
</evidence>
<reference evidence="5" key="1">
    <citation type="submission" date="2023-08" db="EMBL/GenBank/DDBJ databases">
        <title>Black Yeasts Isolated from many extreme environments.</title>
        <authorList>
            <person name="Coleine C."/>
            <person name="Stajich J.E."/>
            <person name="Selbmann L."/>
        </authorList>
    </citation>
    <scope>NUCLEOTIDE SEQUENCE</scope>
    <source>
        <strain evidence="5">CCFEE 5810</strain>
    </source>
</reference>
<comment type="caution">
    <text evidence="5">The sequence shown here is derived from an EMBL/GenBank/DDBJ whole genome shotgun (WGS) entry which is preliminary data.</text>
</comment>
<feature type="compositionally biased region" description="Polar residues" evidence="2">
    <location>
        <begin position="222"/>
        <end position="234"/>
    </location>
</feature>
<evidence type="ECO:0000313" key="5">
    <source>
        <dbReference type="EMBL" id="KAK5695369.1"/>
    </source>
</evidence>
<evidence type="ECO:0000259" key="3">
    <source>
        <dbReference type="Pfam" id="PF26176"/>
    </source>
</evidence>
<feature type="region of interest" description="Disordered" evidence="2">
    <location>
        <begin position="220"/>
        <end position="239"/>
    </location>
</feature>